<comment type="caution">
    <text evidence="2">The sequence shown here is derived from an EMBL/GenBank/DDBJ whole genome shotgun (WGS) entry which is preliminary data.</text>
</comment>
<dbReference type="EMBL" id="JACRTB010000050">
    <property type="protein sequence ID" value="MBC8577780.1"/>
    <property type="molecule type" value="Genomic_DNA"/>
</dbReference>
<evidence type="ECO:0000313" key="2">
    <source>
        <dbReference type="EMBL" id="MBC8577780.1"/>
    </source>
</evidence>
<dbReference type="Proteomes" id="UP000658131">
    <property type="component" value="Unassembled WGS sequence"/>
</dbReference>
<proteinExistence type="predicted"/>
<evidence type="ECO:0000313" key="3">
    <source>
        <dbReference type="Proteomes" id="UP000658131"/>
    </source>
</evidence>
<feature type="transmembrane region" description="Helical" evidence="1">
    <location>
        <begin position="132"/>
        <end position="157"/>
    </location>
</feature>
<keyword evidence="1" id="KW-1133">Transmembrane helix</keyword>
<feature type="transmembrane region" description="Helical" evidence="1">
    <location>
        <begin position="75"/>
        <end position="93"/>
    </location>
</feature>
<accession>A0ABR7NNJ4</accession>
<name>A0ABR7NNJ4_9FIRM</name>
<organism evidence="2 3">
    <name type="scientific">Yanshouia hominis</name>
    <dbReference type="NCBI Taxonomy" id="2763673"/>
    <lineage>
        <taxon>Bacteria</taxon>
        <taxon>Bacillati</taxon>
        <taxon>Bacillota</taxon>
        <taxon>Clostridia</taxon>
        <taxon>Eubacteriales</taxon>
        <taxon>Oscillospiraceae</taxon>
        <taxon>Yanshouia</taxon>
    </lineage>
</organism>
<dbReference type="InterPro" id="IPR030949">
    <property type="entry name" value="ECF_S_folate_fam"/>
</dbReference>
<evidence type="ECO:0000256" key="1">
    <source>
        <dbReference type="SAM" id="Phobius"/>
    </source>
</evidence>
<reference evidence="2 3" key="1">
    <citation type="submission" date="2020-08" db="EMBL/GenBank/DDBJ databases">
        <title>Genome public.</title>
        <authorList>
            <person name="Liu C."/>
            <person name="Sun Q."/>
        </authorList>
    </citation>
    <scope>NUCLEOTIDE SEQUENCE [LARGE SCALE GENOMIC DNA]</scope>
    <source>
        <strain evidence="2 3">BX1</strain>
    </source>
</reference>
<dbReference type="Gene3D" id="1.10.1760.20">
    <property type="match status" value="1"/>
</dbReference>
<keyword evidence="3" id="KW-1185">Reference proteome</keyword>
<keyword evidence="1" id="KW-0472">Membrane</keyword>
<feature type="transmembrane region" description="Helical" evidence="1">
    <location>
        <begin position="105"/>
        <end position="126"/>
    </location>
</feature>
<keyword evidence="1" id="KW-0812">Transmembrane</keyword>
<sequence length="174" mass="18787">MRSEKVRKITTIALLIAVEILLSRFLSIATPIVKIGFSFLPIAMIAMRYGPLAAGAGYAAADFIGAVLFPIGAYFPGFTATCFLCGIAYGMILHRPGKTLGWMQILCAAATVLLLQLVFDTLWVAILTGKGYIALLPARITKVLVMLPVQVLSIGLVQRRFYLVKSCEESAKGC</sequence>
<feature type="transmembrane region" description="Helical" evidence="1">
    <location>
        <begin position="12"/>
        <end position="37"/>
    </location>
</feature>
<dbReference type="RefSeq" id="WP_262401135.1">
    <property type="nucleotide sequence ID" value="NZ_JACRTB010000050.1"/>
</dbReference>
<dbReference type="NCBIfam" id="TIGR04518">
    <property type="entry name" value="ECF_S_folT_fam"/>
    <property type="match status" value="1"/>
</dbReference>
<dbReference type="Pfam" id="PF12822">
    <property type="entry name" value="ECF_trnsprt"/>
    <property type="match status" value="1"/>
</dbReference>
<dbReference type="InterPro" id="IPR024529">
    <property type="entry name" value="ECF_trnsprt_substrate-spec"/>
</dbReference>
<gene>
    <name evidence="2" type="ORF">H8717_15420</name>
</gene>
<protein>
    <submittedName>
        <fullName evidence="2">Folate family ECF transporter S component</fullName>
    </submittedName>
</protein>